<organism evidence="2 3">
    <name type="scientific">Sphingomonas sinipercae</name>
    <dbReference type="NCBI Taxonomy" id="2714944"/>
    <lineage>
        <taxon>Bacteria</taxon>
        <taxon>Pseudomonadati</taxon>
        <taxon>Pseudomonadota</taxon>
        <taxon>Alphaproteobacteria</taxon>
        <taxon>Sphingomonadales</taxon>
        <taxon>Sphingomonadaceae</taxon>
        <taxon>Sphingomonas</taxon>
    </lineage>
</organism>
<evidence type="ECO:0000313" key="3">
    <source>
        <dbReference type="Proteomes" id="UP000502502"/>
    </source>
</evidence>
<accession>A0A6G7ZKP1</accession>
<dbReference type="KEGG" id="ssin:G7078_00895"/>
<feature type="region of interest" description="Disordered" evidence="1">
    <location>
        <begin position="1"/>
        <end position="21"/>
    </location>
</feature>
<gene>
    <name evidence="2" type="ORF">G7078_00895</name>
</gene>
<reference evidence="2 3" key="1">
    <citation type="submission" date="2020-03" db="EMBL/GenBank/DDBJ databases">
        <title>Sphingomonas sp. nov., isolated from fish.</title>
        <authorList>
            <person name="Hyun D.-W."/>
            <person name="Bae J.-W."/>
        </authorList>
    </citation>
    <scope>NUCLEOTIDE SEQUENCE [LARGE SCALE GENOMIC DNA]</scope>
    <source>
        <strain evidence="2 3">HDW15C</strain>
    </source>
</reference>
<dbReference type="AlphaFoldDB" id="A0A6G7ZKP1"/>
<dbReference type="RefSeq" id="WP_166092047.1">
    <property type="nucleotide sequence ID" value="NZ_CP049871.1"/>
</dbReference>
<proteinExistence type="predicted"/>
<dbReference type="EMBL" id="CP049871">
    <property type="protein sequence ID" value="QIL01485.1"/>
    <property type="molecule type" value="Genomic_DNA"/>
</dbReference>
<dbReference type="Proteomes" id="UP000502502">
    <property type="component" value="Chromosome"/>
</dbReference>
<name>A0A6G7ZKP1_9SPHN</name>
<protein>
    <submittedName>
        <fullName evidence="2">Uncharacterized protein</fullName>
    </submittedName>
</protein>
<evidence type="ECO:0000313" key="2">
    <source>
        <dbReference type="EMBL" id="QIL01485.1"/>
    </source>
</evidence>
<evidence type="ECO:0000256" key="1">
    <source>
        <dbReference type="SAM" id="MobiDB-lite"/>
    </source>
</evidence>
<sequence>MGSKMLTGHSQLGERISDIQSRADRLSPMDIYARMDAIRQAAADSGLDALEGLAHRSAQLALLPGHRVSTQCCLEHFDEALASRSKSDRTAILAVIAARLH</sequence>
<keyword evidence="3" id="KW-1185">Reference proteome</keyword>